<proteinExistence type="predicted"/>
<keyword evidence="1" id="KW-0472">Membrane</keyword>
<gene>
    <name evidence="2" type="ORF">LENED_007061</name>
</gene>
<evidence type="ECO:0000313" key="2">
    <source>
        <dbReference type="EMBL" id="GAW05220.1"/>
    </source>
</evidence>
<feature type="transmembrane region" description="Helical" evidence="1">
    <location>
        <begin position="182"/>
        <end position="202"/>
    </location>
</feature>
<protein>
    <submittedName>
        <fullName evidence="2">Uncharacterized protein</fullName>
    </submittedName>
</protein>
<comment type="caution">
    <text evidence="2">The sequence shown here is derived from an EMBL/GenBank/DDBJ whole genome shotgun (WGS) entry which is preliminary data.</text>
</comment>
<dbReference type="AlphaFoldDB" id="A0A1Q3EDD3"/>
<dbReference type="Proteomes" id="UP000188533">
    <property type="component" value="Unassembled WGS sequence"/>
</dbReference>
<keyword evidence="3" id="KW-1185">Reference proteome</keyword>
<reference evidence="2 3" key="2">
    <citation type="submission" date="2017-02" db="EMBL/GenBank/DDBJ databases">
        <title>A genome survey and senescence transcriptome analysis in Lentinula edodes.</title>
        <authorList>
            <person name="Sakamoto Y."/>
            <person name="Nakade K."/>
            <person name="Sato S."/>
            <person name="Yoshida Y."/>
            <person name="Miyazaki K."/>
            <person name="Natsume S."/>
            <person name="Konno N."/>
        </authorList>
    </citation>
    <scope>NUCLEOTIDE SEQUENCE [LARGE SCALE GENOMIC DNA]</scope>
    <source>
        <strain evidence="2 3">NBRC 111202</strain>
    </source>
</reference>
<evidence type="ECO:0000256" key="1">
    <source>
        <dbReference type="SAM" id="Phobius"/>
    </source>
</evidence>
<evidence type="ECO:0000313" key="3">
    <source>
        <dbReference type="Proteomes" id="UP000188533"/>
    </source>
</evidence>
<reference evidence="2 3" key="1">
    <citation type="submission" date="2016-08" db="EMBL/GenBank/DDBJ databases">
        <authorList>
            <consortium name="Lentinula edodes genome sequencing consortium"/>
            <person name="Sakamoto Y."/>
            <person name="Nakade K."/>
            <person name="Sato S."/>
            <person name="Yoshida Y."/>
            <person name="Miyazaki K."/>
            <person name="Natsume S."/>
            <person name="Konno N."/>
        </authorList>
    </citation>
    <scope>NUCLEOTIDE SEQUENCE [LARGE SCALE GENOMIC DNA]</scope>
    <source>
        <strain evidence="2 3">NBRC 111202</strain>
    </source>
</reference>
<accession>A0A1Q3EDD3</accession>
<organism evidence="2 3">
    <name type="scientific">Lentinula edodes</name>
    <name type="common">Shiitake mushroom</name>
    <name type="synonym">Lentinus edodes</name>
    <dbReference type="NCBI Taxonomy" id="5353"/>
    <lineage>
        <taxon>Eukaryota</taxon>
        <taxon>Fungi</taxon>
        <taxon>Dikarya</taxon>
        <taxon>Basidiomycota</taxon>
        <taxon>Agaricomycotina</taxon>
        <taxon>Agaricomycetes</taxon>
        <taxon>Agaricomycetidae</taxon>
        <taxon>Agaricales</taxon>
        <taxon>Marasmiineae</taxon>
        <taxon>Omphalotaceae</taxon>
        <taxon>Lentinula</taxon>
    </lineage>
</organism>
<keyword evidence="1" id="KW-1133">Transmembrane helix</keyword>
<name>A0A1Q3EDD3_LENED</name>
<feature type="transmembrane region" description="Helical" evidence="1">
    <location>
        <begin position="149"/>
        <end position="170"/>
    </location>
</feature>
<keyword evidence="1" id="KW-0812">Transmembrane</keyword>
<sequence>MALDPANSDDKWFGVAASELYKLNSAYATSGEEGSEHHTYSCPQSAFSSLGDDDIHRAPPPVELSPSVALEDFVELPPHIASMAPASRLLHVPLRGPFHDPASAPVPEFSNSGHGLKSKSTAMLLLSHEAALTSLPRDLMLGPAPMNPLLARILGHIFIAPLAPSLWLLIMPQLVLTAPPSSRASIVTIHLMTCITCSPLPMHRTYVPQSIKYR</sequence>
<dbReference type="EMBL" id="BDGU01000238">
    <property type="protein sequence ID" value="GAW05220.1"/>
    <property type="molecule type" value="Genomic_DNA"/>
</dbReference>